<reference evidence="2" key="2">
    <citation type="submission" date="2021-01" db="EMBL/GenBank/DDBJ databases">
        <authorList>
            <person name="Schikora-Tamarit M.A."/>
        </authorList>
    </citation>
    <scope>NUCLEOTIDE SEQUENCE</scope>
    <source>
        <strain evidence="2">CBS2887</strain>
    </source>
</reference>
<name>A0A9P8TJT6_WICPI</name>
<organism evidence="2 3">
    <name type="scientific">Wickerhamomyces pijperi</name>
    <name type="common">Yeast</name>
    <name type="synonym">Pichia pijperi</name>
    <dbReference type="NCBI Taxonomy" id="599730"/>
    <lineage>
        <taxon>Eukaryota</taxon>
        <taxon>Fungi</taxon>
        <taxon>Dikarya</taxon>
        <taxon>Ascomycota</taxon>
        <taxon>Saccharomycotina</taxon>
        <taxon>Saccharomycetes</taxon>
        <taxon>Phaffomycetales</taxon>
        <taxon>Wickerhamomycetaceae</taxon>
        <taxon>Wickerhamomyces</taxon>
    </lineage>
</organism>
<dbReference type="AlphaFoldDB" id="A0A9P8TJT6"/>
<gene>
    <name evidence="2" type="ORF">WICPIJ_007611</name>
</gene>
<feature type="compositionally biased region" description="Polar residues" evidence="1">
    <location>
        <begin position="14"/>
        <end position="32"/>
    </location>
</feature>
<dbReference type="EMBL" id="JAEUBG010004417">
    <property type="protein sequence ID" value="KAH3681454.1"/>
    <property type="molecule type" value="Genomic_DNA"/>
</dbReference>
<feature type="compositionally biased region" description="Basic and acidic residues" evidence="1">
    <location>
        <begin position="79"/>
        <end position="97"/>
    </location>
</feature>
<sequence>MANGVDFPIATFLEGNTATSGQDPILRSNTNPNKDRSGSSESNPTRTCDDEHSDGKLQGPNVPTAEVNVQIGSRQSSAETKRQPDDPSENGQEHNNWDEITSDDIGDSFNGGSFHLPVSDGFDDLIDQ</sequence>
<evidence type="ECO:0000256" key="1">
    <source>
        <dbReference type="SAM" id="MobiDB-lite"/>
    </source>
</evidence>
<keyword evidence="3" id="KW-1185">Reference proteome</keyword>
<comment type="caution">
    <text evidence="2">The sequence shown here is derived from an EMBL/GenBank/DDBJ whole genome shotgun (WGS) entry which is preliminary data.</text>
</comment>
<feature type="region of interest" description="Disordered" evidence="1">
    <location>
        <begin position="1"/>
        <end position="128"/>
    </location>
</feature>
<evidence type="ECO:0000313" key="2">
    <source>
        <dbReference type="EMBL" id="KAH3681454.1"/>
    </source>
</evidence>
<accession>A0A9P8TJT6</accession>
<dbReference type="Proteomes" id="UP000774326">
    <property type="component" value="Unassembled WGS sequence"/>
</dbReference>
<reference evidence="2" key="1">
    <citation type="journal article" date="2021" name="Open Biol.">
        <title>Shared evolutionary footprints suggest mitochondrial oxidative damage underlies multiple complex I losses in fungi.</title>
        <authorList>
            <person name="Schikora-Tamarit M.A."/>
            <person name="Marcet-Houben M."/>
            <person name="Nosek J."/>
            <person name="Gabaldon T."/>
        </authorList>
    </citation>
    <scope>NUCLEOTIDE SEQUENCE</scope>
    <source>
        <strain evidence="2">CBS2887</strain>
    </source>
</reference>
<protein>
    <submittedName>
        <fullName evidence="2">Uncharacterized protein</fullName>
    </submittedName>
</protein>
<proteinExistence type="predicted"/>
<evidence type="ECO:0000313" key="3">
    <source>
        <dbReference type="Proteomes" id="UP000774326"/>
    </source>
</evidence>